<dbReference type="InterPro" id="IPR023395">
    <property type="entry name" value="MCP_dom_sf"/>
</dbReference>
<evidence type="ECO:0000256" key="3">
    <source>
        <dbReference type="ARBA" id="ARBA00023136"/>
    </source>
</evidence>
<dbReference type="AlphaFoldDB" id="A0A2I0KMG2"/>
<evidence type="ECO:0000313" key="4">
    <source>
        <dbReference type="EMBL" id="PKI69685.1"/>
    </source>
</evidence>
<keyword evidence="5" id="KW-1185">Reference proteome</keyword>
<dbReference type="Pfam" id="PF00153">
    <property type="entry name" value="Mito_carr"/>
    <property type="match status" value="1"/>
</dbReference>
<proteinExistence type="predicted"/>
<keyword evidence="3" id="KW-0472">Membrane</keyword>
<dbReference type="SUPFAM" id="SSF103506">
    <property type="entry name" value="Mitochondrial carrier"/>
    <property type="match status" value="1"/>
</dbReference>
<evidence type="ECO:0000256" key="2">
    <source>
        <dbReference type="ARBA" id="ARBA00022692"/>
    </source>
</evidence>
<dbReference type="STRING" id="22663.A0A2I0KMG2"/>
<dbReference type="GO" id="GO:0016020">
    <property type="term" value="C:membrane"/>
    <property type="evidence" value="ECO:0007669"/>
    <property type="project" value="UniProtKB-SubCell"/>
</dbReference>
<dbReference type="PANTHER" id="PTHR46080:SF4">
    <property type="entry name" value="MITOCHONDRIAL CARRIER PROTEIN, EXPRESSED"/>
    <property type="match status" value="1"/>
</dbReference>
<dbReference type="InterPro" id="IPR018108">
    <property type="entry name" value="MCP_transmembrane"/>
</dbReference>
<dbReference type="Proteomes" id="UP000233551">
    <property type="component" value="Unassembled WGS sequence"/>
</dbReference>
<reference evidence="4 5" key="1">
    <citation type="submission" date="2017-11" db="EMBL/GenBank/DDBJ databases">
        <title>De-novo sequencing of pomegranate (Punica granatum L.) genome.</title>
        <authorList>
            <person name="Akparov Z."/>
            <person name="Amiraslanov A."/>
            <person name="Hajiyeva S."/>
            <person name="Abbasov M."/>
            <person name="Kaur K."/>
            <person name="Hamwieh A."/>
            <person name="Solovyev V."/>
            <person name="Salamov A."/>
            <person name="Braich B."/>
            <person name="Kosarev P."/>
            <person name="Mahmoud A."/>
            <person name="Hajiyev E."/>
            <person name="Babayeva S."/>
            <person name="Izzatullayeva V."/>
            <person name="Mammadov A."/>
            <person name="Mammadov A."/>
            <person name="Sharifova S."/>
            <person name="Ojaghi J."/>
            <person name="Eynullazada K."/>
            <person name="Bayramov B."/>
            <person name="Abdulazimova A."/>
            <person name="Shahmuradov I."/>
        </authorList>
    </citation>
    <scope>NUCLEOTIDE SEQUENCE [LARGE SCALE GENOMIC DNA]</scope>
    <source>
        <strain evidence="5">cv. AG2017</strain>
        <tissue evidence="4">Leaf</tissue>
    </source>
</reference>
<comment type="subcellular location">
    <subcellularLocation>
        <location evidence="1">Membrane</location>
        <topology evidence="1">Multi-pass membrane protein</topology>
    </subcellularLocation>
</comment>
<protein>
    <submittedName>
        <fullName evidence="4">Uncharacterized protein</fullName>
    </submittedName>
</protein>
<dbReference type="Gene3D" id="1.50.40.10">
    <property type="entry name" value="Mitochondrial carrier domain"/>
    <property type="match status" value="1"/>
</dbReference>
<name>A0A2I0KMG2_PUNGR</name>
<gene>
    <name evidence="4" type="ORF">CRG98_009956</name>
</gene>
<sequence length="172" mass="19530">MEVVWIRKFVTELSVIPSISSLLALYCDDSGAIAQATEPWCPIEMRFIDLSKQGKILQNWIRTEGTLVHGIYGHRRLFKKTISLRDFANEVSPSNISCFEMSFSIMRSEGLRGFYWGYRISLMGTIPARALYMEALEVTKIGFLEHERPSHSQCNCRVELGDGSRSGLDPMS</sequence>
<accession>A0A2I0KMG2</accession>
<keyword evidence="2" id="KW-0812">Transmembrane</keyword>
<organism evidence="4 5">
    <name type="scientific">Punica granatum</name>
    <name type="common">Pomegranate</name>
    <dbReference type="NCBI Taxonomy" id="22663"/>
    <lineage>
        <taxon>Eukaryota</taxon>
        <taxon>Viridiplantae</taxon>
        <taxon>Streptophyta</taxon>
        <taxon>Embryophyta</taxon>
        <taxon>Tracheophyta</taxon>
        <taxon>Spermatophyta</taxon>
        <taxon>Magnoliopsida</taxon>
        <taxon>eudicotyledons</taxon>
        <taxon>Gunneridae</taxon>
        <taxon>Pentapetalae</taxon>
        <taxon>rosids</taxon>
        <taxon>malvids</taxon>
        <taxon>Myrtales</taxon>
        <taxon>Lythraceae</taxon>
        <taxon>Punica</taxon>
    </lineage>
</organism>
<evidence type="ECO:0000313" key="5">
    <source>
        <dbReference type="Proteomes" id="UP000233551"/>
    </source>
</evidence>
<evidence type="ECO:0000256" key="1">
    <source>
        <dbReference type="ARBA" id="ARBA00004141"/>
    </source>
</evidence>
<dbReference type="EMBL" id="PGOL01000484">
    <property type="protein sequence ID" value="PKI69685.1"/>
    <property type="molecule type" value="Genomic_DNA"/>
</dbReference>
<dbReference type="PANTHER" id="PTHR46080">
    <property type="entry name" value="MITOCHONDRIAL SUBSTRATE CARRIER FAMILY PROTEIN J"/>
    <property type="match status" value="1"/>
</dbReference>
<comment type="caution">
    <text evidence="4">The sequence shown here is derived from an EMBL/GenBank/DDBJ whole genome shotgun (WGS) entry which is preliminary data.</text>
</comment>